<sequence>VKTYAKQQGFQVRLGKIEKNAIGQICKRTIVCNREDFPDKNLNEHNHSIVSGIFCKFMSEERTIPIEVQERILLLRRAGCNVPTIRAILKEEFSDIVTWIYDDLYNFIYQKEGIRQEFDSNDFVKKLEHLKSQDNEFYYEVLIDLETNEFRQAIWMFPEQRMNYYHFYDIVIFDNTYKTNRFEMPFGIFTGVNNYGQSMYFVRVIMSDKTAESFIWTFTNFLKMVNNTSPKVFLTDEDQAIIKVVDLIFQPHRTKHALCLWHLMKNVVKNLNGILGFK</sequence>
<accession>A0A9N9J1R2</accession>
<gene>
    <name evidence="2" type="ORF">FCALED_LOCUS16759</name>
</gene>
<dbReference type="PANTHER" id="PTHR47718">
    <property type="entry name" value="OS01G0519700 PROTEIN"/>
    <property type="match status" value="1"/>
</dbReference>
<dbReference type="Pfam" id="PF10551">
    <property type="entry name" value="MULE"/>
    <property type="match status" value="1"/>
</dbReference>
<dbReference type="InterPro" id="IPR018289">
    <property type="entry name" value="MULE_transposase_dom"/>
</dbReference>
<feature type="non-terminal residue" evidence="2">
    <location>
        <position position="278"/>
    </location>
</feature>
<comment type="caution">
    <text evidence="2">The sequence shown here is derived from an EMBL/GenBank/DDBJ whole genome shotgun (WGS) entry which is preliminary data.</text>
</comment>
<proteinExistence type="predicted"/>
<name>A0A9N9J1R2_9GLOM</name>
<evidence type="ECO:0000313" key="3">
    <source>
        <dbReference type="Proteomes" id="UP000789570"/>
    </source>
</evidence>
<protein>
    <submittedName>
        <fullName evidence="2">12499_t:CDS:1</fullName>
    </submittedName>
</protein>
<keyword evidence="3" id="KW-1185">Reference proteome</keyword>
<dbReference type="Proteomes" id="UP000789570">
    <property type="component" value="Unassembled WGS sequence"/>
</dbReference>
<reference evidence="2" key="1">
    <citation type="submission" date="2021-06" db="EMBL/GenBank/DDBJ databases">
        <authorList>
            <person name="Kallberg Y."/>
            <person name="Tangrot J."/>
            <person name="Rosling A."/>
        </authorList>
    </citation>
    <scope>NUCLEOTIDE SEQUENCE</scope>
    <source>
        <strain evidence="2">UK204</strain>
    </source>
</reference>
<dbReference type="EMBL" id="CAJVPQ010021464">
    <property type="protein sequence ID" value="CAG8758433.1"/>
    <property type="molecule type" value="Genomic_DNA"/>
</dbReference>
<dbReference type="OrthoDB" id="128308at2759"/>
<feature type="domain" description="MULE transposase" evidence="1">
    <location>
        <begin position="171"/>
        <end position="266"/>
    </location>
</feature>
<evidence type="ECO:0000259" key="1">
    <source>
        <dbReference type="Pfam" id="PF10551"/>
    </source>
</evidence>
<evidence type="ECO:0000313" key="2">
    <source>
        <dbReference type="EMBL" id="CAG8758433.1"/>
    </source>
</evidence>
<organism evidence="2 3">
    <name type="scientific">Funneliformis caledonium</name>
    <dbReference type="NCBI Taxonomy" id="1117310"/>
    <lineage>
        <taxon>Eukaryota</taxon>
        <taxon>Fungi</taxon>
        <taxon>Fungi incertae sedis</taxon>
        <taxon>Mucoromycota</taxon>
        <taxon>Glomeromycotina</taxon>
        <taxon>Glomeromycetes</taxon>
        <taxon>Glomerales</taxon>
        <taxon>Glomeraceae</taxon>
        <taxon>Funneliformis</taxon>
    </lineage>
</organism>
<dbReference type="AlphaFoldDB" id="A0A9N9J1R2"/>